<proteinExistence type="predicted"/>
<comment type="caution">
    <text evidence="1">The sequence shown here is derived from an EMBL/GenBank/DDBJ whole genome shotgun (WGS) entry which is preliminary data.</text>
</comment>
<sequence length="102" mass="10900">MIEALMALRGISLLAAVTVIAELGDFARFANARQPQLPACPGLVLCPVNTPAASARAAVESPRPATATFRGYKLKQVDLSSCCRKRPQFCSGSRTARHSKSR</sequence>
<dbReference type="EMBL" id="VZQQ01000038">
    <property type="protein sequence ID" value="MBC8750733.1"/>
    <property type="molecule type" value="Genomic_DNA"/>
</dbReference>
<organism evidence="1 2">
    <name type="scientific">Paraburkholderia podalyriae</name>
    <dbReference type="NCBI Taxonomy" id="1938811"/>
    <lineage>
        <taxon>Bacteria</taxon>
        <taxon>Pseudomonadati</taxon>
        <taxon>Pseudomonadota</taxon>
        <taxon>Betaproteobacteria</taxon>
        <taxon>Burkholderiales</taxon>
        <taxon>Burkholderiaceae</taxon>
        <taxon>Paraburkholderia</taxon>
    </lineage>
</organism>
<reference evidence="1 2" key="1">
    <citation type="submission" date="2019-09" db="EMBL/GenBank/DDBJ databases">
        <title>Paraburkholderia podalyriae sp. nov., A South African Podalyria-associated rhizobium.</title>
        <authorList>
            <person name="Mavima L."/>
            <person name="Beukes C.W."/>
            <person name="Palmer M."/>
            <person name="De Meyer S.E."/>
            <person name="James E.K."/>
            <person name="Maluk M."/>
            <person name="Avontuur J.R."/>
            <person name="Chan W.Y."/>
            <person name="Venter S.N."/>
            <person name="Steenkamp E.T."/>
        </authorList>
    </citation>
    <scope>NUCLEOTIDE SEQUENCE [LARGE SCALE GENOMIC DNA]</scope>
    <source>
        <strain evidence="1 2">WC7.3b</strain>
    </source>
</reference>
<dbReference type="Proteomes" id="UP000736373">
    <property type="component" value="Unassembled WGS sequence"/>
</dbReference>
<gene>
    <name evidence="1" type="ORF">F6X42_30355</name>
</gene>
<name>A0ABR7PWS1_9BURK</name>
<evidence type="ECO:0000313" key="2">
    <source>
        <dbReference type="Proteomes" id="UP000736373"/>
    </source>
</evidence>
<evidence type="ECO:0000313" key="1">
    <source>
        <dbReference type="EMBL" id="MBC8750733.1"/>
    </source>
</evidence>
<keyword evidence="2" id="KW-1185">Reference proteome</keyword>
<protein>
    <submittedName>
        <fullName evidence="1">IS110 family transposase</fullName>
    </submittedName>
</protein>
<accession>A0ABR7PWS1</accession>